<dbReference type="AlphaFoldDB" id="A0A9W7DXP0"/>
<accession>A0A9W7DXP0</accession>
<dbReference type="EMBL" id="BRXW01000498">
    <property type="protein sequence ID" value="GMH60319.1"/>
    <property type="molecule type" value="Genomic_DNA"/>
</dbReference>
<gene>
    <name evidence="1" type="ORF">TrLO_g3791</name>
</gene>
<proteinExistence type="predicted"/>
<evidence type="ECO:0000313" key="2">
    <source>
        <dbReference type="Proteomes" id="UP001165122"/>
    </source>
</evidence>
<evidence type="ECO:0008006" key="3">
    <source>
        <dbReference type="Google" id="ProtNLM"/>
    </source>
</evidence>
<protein>
    <recommendedName>
        <fullName evidence="3">Pentatricopeptide repeat-containing protein</fullName>
    </recommendedName>
</protein>
<keyword evidence="2" id="KW-1185">Reference proteome</keyword>
<reference evidence="2" key="1">
    <citation type="journal article" date="2023" name="Commun. Biol.">
        <title>Genome analysis of Parmales, the sister group of diatoms, reveals the evolutionary specialization of diatoms from phago-mixotrophs to photoautotrophs.</title>
        <authorList>
            <person name="Ban H."/>
            <person name="Sato S."/>
            <person name="Yoshikawa S."/>
            <person name="Yamada K."/>
            <person name="Nakamura Y."/>
            <person name="Ichinomiya M."/>
            <person name="Sato N."/>
            <person name="Blanc-Mathieu R."/>
            <person name="Endo H."/>
            <person name="Kuwata A."/>
            <person name="Ogata H."/>
        </authorList>
    </citation>
    <scope>NUCLEOTIDE SEQUENCE [LARGE SCALE GENOMIC DNA]</scope>
    <source>
        <strain evidence="2">NIES 3700</strain>
    </source>
</reference>
<name>A0A9W7DXP0_9STRA</name>
<sequence length="99" mass="11228">MIFNNAGCGVMLGRNNAKESIELFMEGMKNLGIGEEAWFIYMHNLVVGLVRDGREEEALMMLKKIKEVGGKEERGEYRSEDGMVDTGAMVDECIWDYVK</sequence>
<dbReference type="Proteomes" id="UP001165122">
    <property type="component" value="Unassembled WGS sequence"/>
</dbReference>
<organism evidence="1 2">
    <name type="scientific">Triparma laevis f. longispina</name>
    <dbReference type="NCBI Taxonomy" id="1714387"/>
    <lineage>
        <taxon>Eukaryota</taxon>
        <taxon>Sar</taxon>
        <taxon>Stramenopiles</taxon>
        <taxon>Ochrophyta</taxon>
        <taxon>Bolidophyceae</taxon>
        <taxon>Parmales</taxon>
        <taxon>Triparmaceae</taxon>
        <taxon>Triparma</taxon>
    </lineage>
</organism>
<evidence type="ECO:0000313" key="1">
    <source>
        <dbReference type="EMBL" id="GMH60319.1"/>
    </source>
</evidence>
<comment type="caution">
    <text evidence="1">The sequence shown here is derived from an EMBL/GenBank/DDBJ whole genome shotgun (WGS) entry which is preliminary data.</text>
</comment>